<evidence type="ECO:0000256" key="5">
    <source>
        <dbReference type="ARBA" id="ARBA00023136"/>
    </source>
</evidence>
<feature type="transmembrane region" description="Helical" evidence="6">
    <location>
        <begin position="404"/>
        <end position="423"/>
    </location>
</feature>
<keyword evidence="8" id="KW-1185">Reference proteome</keyword>
<evidence type="ECO:0000313" key="8">
    <source>
        <dbReference type="Proteomes" id="UP000481327"/>
    </source>
</evidence>
<feature type="transmembrane region" description="Helical" evidence="6">
    <location>
        <begin position="435"/>
        <end position="454"/>
    </location>
</feature>
<keyword evidence="2" id="KW-1003">Cell membrane</keyword>
<feature type="transmembrane region" description="Helical" evidence="6">
    <location>
        <begin position="158"/>
        <end position="177"/>
    </location>
</feature>
<feature type="transmembrane region" description="Helical" evidence="6">
    <location>
        <begin position="372"/>
        <end position="392"/>
    </location>
</feature>
<protein>
    <submittedName>
        <fullName evidence="7">Oligosaccharide flippase family protein</fullName>
    </submittedName>
</protein>
<dbReference type="PANTHER" id="PTHR30250:SF26">
    <property type="entry name" value="PSMA PROTEIN"/>
    <property type="match status" value="1"/>
</dbReference>
<feature type="transmembrane region" description="Helical" evidence="6">
    <location>
        <begin position="125"/>
        <end position="146"/>
    </location>
</feature>
<dbReference type="InterPro" id="IPR002797">
    <property type="entry name" value="Polysacc_synth"/>
</dbReference>
<proteinExistence type="predicted"/>
<feature type="transmembrane region" description="Helical" evidence="6">
    <location>
        <begin position="264"/>
        <end position="287"/>
    </location>
</feature>
<dbReference type="OrthoDB" id="7605542at2"/>
<dbReference type="GO" id="GO:0005886">
    <property type="term" value="C:plasma membrane"/>
    <property type="evidence" value="ECO:0007669"/>
    <property type="project" value="UniProtKB-SubCell"/>
</dbReference>
<feature type="transmembrane region" description="Helical" evidence="6">
    <location>
        <begin position="340"/>
        <end position="360"/>
    </location>
</feature>
<accession>A0A7C9GPF8</accession>
<dbReference type="PANTHER" id="PTHR30250">
    <property type="entry name" value="PST FAMILY PREDICTED COLANIC ACID TRANSPORTER"/>
    <property type="match status" value="1"/>
</dbReference>
<evidence type="ECO:0000256" key="1">
    <source>
        <dbReference type="ARBA" id="ARBA00004651"/>
    </source>
</evidence>
<dbReference type="Pfam" id="PF01943">
    <property type="entry name" value="Polysacc_synt"/>
    <property type="match status" value="1"/>
</dbReference>
<sequence>MYLASVKTNITTNLFAAVWVTVLTAVITPVQINLLGIESYGLIGFIATLQIVFSAFDLGLSSTLTREIAADTSPGRRASSELIRTASTVYWGLAAAIALTLGLSAATVARLWFNAEALASDDLASALYLIIAYLALRWPIALYSGILAGLHRLDIVNLVKVITATLRNISGIIVIFIWRDVHAFLWCLAANALIEIAAYWFAALRAYHTSSFGFGISGPALRSVWKFSLNMGAISVLALIISQLDRLMASKLLPLDQFGYYSLAYNTAAVATIASAAISSAMLPSFSALQAPSDRAAILRRYADANRVILYVMGLATFPLIFFGDAILRLWIGPAAAQGAYPAMAILALAFWVNGIVSNPYNIAVAMGRPDIPLRVSAFSAVPYAVLLWVGIGRYGGPGAAGGWLILMVAYVAALIPVVHARLLDIPIIGSLRTIILPFGLLGVGSFGLPWLVIRSDPSFVPTVTSSVGALTVAVALYVSIGYWLVGESLRSQFRRSIFAIRNFGGRHA</sequence>
<evidence type="ECO:0000256" key="4">
    <source>
        <dbReference type="ARBA" id="ARBA00022989"/>
    </source>
</evidence>
<feature type="transmembrane region" description="Helical" evidence="6">
    <location>
        <begin position="183"/>
        <end position="203"/>
    </location>
</feature>
<gene>
    <name evidence="7" type="ORF">F3168_09610</name>
</gene>
<reference evidence="7 8" key="1">
    <citation type="submission" date="2019-09" db="EMBL/GenBank/DDBJ databases">
        <title>Polymorphobacter sp. isolated from a lake in China.</title>
        <authorList>
            <person name="Liu Z."/>
        </authorList>
    </citation>
    <scope>NUCLEOTIDE SEQUENCE [LARGE SCALE GENOMIC DNA]</scope>
    <source>
        <strain evidence="7 8">D40P</strain>
    </source>
</reference>
<comment type="subcellular location">
    <subcellularLocation>
        <location evidence="1">Cell membrane</location>
        <topology evidence="1">Multi-pass membrane protein</topology>
    </subcellularLocation>
</comment>
<comment type="caution">
    <text evidence="7">The sequence shown here is derived from an EMBL/GenBank/DDBJ whole genome shotgun (WGS) entry which is preliminary data.</text>
</comment>
<name>A0A7C9GPF8_9SPHN</name>
<keyword evidence="3 6" id="KW-0812">Transmembrane</keyword>
<dbReference type="EMBL" id="WIOL01000003">
    <property type="protein sequence ID" value="MQT17517.1"/>
    <property type="molecule type" value="Genomic_DNA"/>
</dbReference>
<evidence type="ECO:0000256" key="6">
    <source>
        <dbReference type="SAM" id="Phobius"/>
    </source>
</evidence>
<feature type="transmembrane region" description="Helical" evidence="6">
    <location>
        <begin position="89"/>
        <end position="113"/>
    </location>
</feature>
<dbReference type="AlphaFoldDB" id="A0A7C9GPF8"/>
<feature type="transmembrane region" description="Helical" evidence="6">
    <location>
        <begin position="308"/>
        <end position="328"/>
    </location>
</feature>
<organism evidence="7 8">
    <name type="scientific">Sandarakinorhabdus fusca</name>
    <dbReference type="NCBI Taxonomy" id="1439888"/>
    <lineage>
        <taxon>Bacteria</taxon>
        <taxon>Pseudomonadati</taxon>
        <taxon>Pseudomonadota</taxon>
        <taxon>Alphaproteobacteria</taxon>
        <taxon>Sphingomonadales</taxon>
        <taxon>Sphingosinicellaceae</taxon>
        <taxon>Sandarakinorhabdus</taxon>
    </lineage>
</organism>
<evidence type="ECO:0000313" key="7">
    <source>
        <dbReference type="EMBL" id="MQT17517.1"/>
    </source>
</evidence>
<feature type="transmembrane region" description="Helical" evidence="6">
    <location>
        <begin position="12"/>
        <end position="34"/>
    </location>
</feature>
<keyword evidence="4 6" id="KW-1133">Transmembrane helix</keyword>
<evidence type="ECO:0000256" key="2">
    <source>
        <dbReference type="ARBA" id="ARBA00022475"/>
    </source>
</evidence>
<feature type="transmembrane region" description="Helical" evidence="6">
    <location>
        <begin position="466"/>
        <end position="486"/>
    </location>
</feature>
<feature type="transmembrane region" description="Helical" evidence="6">
    <location>
        <begin position="224"/>
        <end position="244"/>
    </location>
</feature>
<feature type="transmembrane region" description="Helical" evidence="6">
    <location>
        <begin position="40"/>
        <end position="60"/>
    </location>
</feature>
<evidence type="ECO:0000256" key="3">
    <source>
        <dbReference type="ARBA" id="ARBA00022692"/>
    </source>
</evidence>
<dbReference type="InterPro" id="IPR050833">
    <property type="entry name" value="Poly_Biosynth_Transport"/>
</dbReference>
<keyword evidence="5 6" id="KW-0472">Membrane</keyword>
<dbReference type="Proteomes" id="UP000481327">
    <property type="component" value="Unassembled WGS sequence"/>
</dbReference>